<sequence length="257" mass="29604">MKDKVEELINEAQEHTLDKNIYLHQKLREHYTKSTPELQGWIAECEDYILKNYGKDSAPWRIFERLDVRKFDGNYPEDFDKQKKKIISALTSCLRIKSTKNTVNHIPTPELDLSKVFIVHGHDELLKNEVARFIEKLKLEAIILHEKASSGKTIIEKIEEYSNVGFGIVLYTGCDIGAKNEENPTLQNRARQNVVFEHGFLISKIGRRNVCALVKGDIEKPNDISGVVYVSTQEEWRLSISKELKNSGYNIDMNLVI</sequence>
<feature type="domain" description="CD-NTase-associated protein 12/Pycsar effector protein TIR" evidence="1">
    <location>
        <begin position="115"/>
        <end position="232"/>
    </location>
</feature>
<dbReference type="OrthoDB" id="5497289at2"/>
<evidence type="ECO:0000313" key="3">
    <source>
        <dbReference type="Proteomes" id="UP000076923"/>
    </source>
</evidence>
<dbReference type="InterPro" id="IPR014571">
    <property type="entry name" value="UCP032620"/>
</dbReference>
<dbReference type="Pfam" id="PF10137">
    <property type="entry name" value="CAP12-PCTIR_TIR"/>
    <property type="match status" value="1"/>
</dbReference>
<dbReference type="STRING" id="1333662.LPB303_02055"/>
<evidence type="ECO:0000259" key="1">
    <source>
        <dbReference type="Pfam" id="PF10137"/>
    </source>
</evidence>
<proteinExistence type="predicted"/>
<name>A0A176TEP1_9FLAO</name>
<dbReference type="InterPro" id="IPR019302">
    <property type="entry name" value="CAP12/PCTIR_TIR_dom"/>
</dbReference>
<reference evidence="2 3" key="1">
    <citation type="submission" date="2016-02" db="EMBL/GenBank/DDBJ databases">
        <title>Draft genome sequence of Polaribacter atrinae KACC17473.</title>
        <authorList>
            <person name="Shin S.-K."/>
            <person name="Yi H."/>
        </authorList>
    </citation>
    <scope>NUCLEOTIDE SEQUENCE [LARGE SCALE GENOMIC DNA]</scope>
    <source>
        <strain evidence="2 3">KACC 17473</strain>
    </source>
</reference>
<evidence type="ECO:0000313" key="2">
    <source>
        <dbReference type="EMBL" id="OAD46342.1"/>
    </source>
</evidence>
<dbReference type="Proteomes" id="UP000076923">
    <property type="component" value="Unassembled WGS sequence"/>
</dbReference>
<dbReference type="PIRSF" id="PIRSF032620">
    <property type="entry name" value="UCP032620"/>
    <property type="match status" value="1"/>
</dbReference>
<gene>
    <name evidence="2" type="ORF">LPB303_02055</name>
</gene>
<protein>
    <submittedName>
        <fullName evidence="2">Nucleotide-binding protein</fullName>
    </submittedName>
</protein>
<accession>A0A176TEP1</accession>
<dbReference type="GO" id="GO:0050135">
    <property type="term" value="F:NADP+ nucleosidase activity"/>
    <property type="evidence" value="ECO:0007669"/>
    <property type="project" value="InterPro"/>
</dbReference>
<dbReference type="EMBL" id="LVWE01000003">
    <property type="protein sequence ID" value="OAD46342.1"/>
    <property type="molecule type" value="Genomic_DNA"/>
</dbReference>
<dbReference type="RefSeq" id="WP_068447634.1">
    <property type="nucleotide sequence ID" value="NZ_CP150660.1"/>
</dbReference>
<comment type="caution">
    <text evidence="2">The sequence shown here is derived from an EMBL/GenBank/DDBJ whole genome shotgun (WGS) entry which is preliminary data.</text>
</comment>
<organism evidence="2 3">
    <name type="scientific">Polaribacter atrinae</name>
    <dbReference type="NCBI Taxonomy" id="1333662"/>
    <lineage>
        <taxon>Bacteria</taxon>
        <taxon>Pseudomonadati</taxon>
        <taxon>Bacteroidota</taxon>
        <taxon>Flavobacteriia</taxon>
        <taxon>Flavobacteriales</taxon>
        <taxon>Flavobacteriaceae</taxon>
    </lineage>
</organism>
<dbReference type="AlphaFoldDB" id="A0A176TEP1"/>
<keyword evidence="3" id="KW-1185">Reference proteome</keyword>